<gene>
    <name evidence="1" type="ORF">K3G42_020576</name>
</gene>
<keyword evidence="2" id="KW-1185">Reference proteome</keyword>
<reference evidence="1" key="1">
    <citation type="submission" date="2021-08" db="EMBL/GenBank/DDBJ databases">
        <title>The first chromosome-level gecko genome reveals the dynamic sex chromosomes of Neotropical dwarf geckos (Sphaerodactylidae: Sphaerodactylus).</title>
        <authorList>
            <person name="Pinto B.J."/>
            <person name="Keating S.E."/>
            <person name="Gamble T."/>
        </authorList>
    </citation>
    <scope>NUCLEOTIDE SEQUENCE</scope>
    <source>
        <strain evidence="1">TG3544</strain>
    </source>
</reference>
<sequence>MEQRPRAHPDKPPPPLAHEHHGSNAPHWQGSAGCRSGTGGGSSMWTPTEEEKYGVAPFSQSVVYDDLVIEEMES</sequence>
<dbReference type="Proteomes" id="UP000827872">
    <property type="component" value="Linkage Group LG03"/>
</dbReference>
<accession>A0ACB8EIC8</accession>
<organism evidence="1 2">
    <name type="scientific">Sphaerodactylus townsendi</name>
    <dbReference type="NCBI Taxonomy" id="933632"/>
    <lineage>
        <taxon>Eukaryota</taxon>
        <taxon>Metazoa</taxon>
        <taxon>Chordata</taxon>
        <taxon>Craniata</taxon>
        <taxon>Vertebrata</taxon>
        <taxon>Euteleostomi</taxon>
        <taxon>Lepidosauria</taxon>
        <taxon>Squamata</taxon>
        <taxon>Bifurcata</taxon>
        <taxon>Gekkota</taxon>
        <taxon>Sphaerodactylidae</taxon>
        <taxon>Sphaerodactylus</taxon>
    </lineage>
</organism>
<protein>
    <submittedName>
        <fullName evidence="1">Uncharacterized protein</fullName>
    </submittedName>
</protein>
<name>A0ACB8EIC8_9SAUR</name>
<comment type="caution">
    <text evidence="1">The sequence shown here is derived from an EMBL/GenBank/DDBJ whole genome shotgun (WGS) entry which is preliminary data.</text>
</comment>
<dbReference type="EMBL" id="CM037616">
    <property type="protein sequence ID" value="KAH7992218.1"/>
    <property type="molecule type" value="Genomic_DNA"/>
</dbReference>
<evidence type="ECO:0000313" key="1">
    <source>
        <dbReference type="EMBL" id="KAH7992218.1"/>
    </source>
</evidence>
<proteinExistence type="predicted"/>
<evidence type="ECO:0000313" key="2">
    <source>
        <dbReference type="Proteomes" id="UP000827872"/>
    </source>
</evidence>